<dbReference type="SUPFAM" id="SSF69125">
    <property type="entry name" value="Nuclear receptor coactivator interlocking domain"/>
    <property type="match status" value="1"/>
</dbReference>
<dbReference type="Gene3D" id="1.10.1630.10">
    <property type="entry name" value="Nuclear receptor coactivator, CREB-bp-like, interlocking domain"/>
    <property type="match status" value="1"/>
</dbReference>
<evidence type="ECO:0000256" key="1">
    <source>
        <dbReference type="ARBA" id="ARBA00022737"/>
    </source>
</evidence>
<dbReference type="OrthoDB" id="7700330at2759"/>
<evidence type="ECO:0000256" key="3">
    <source>
        <dbReference type="ARBA" id="ARBA00023163"/>
    </source>
</evidence>
<evidence type="ECO:0000313" key="8">
    <source>
        <dbReference type="RefSeq" id="XP_034118803.1"/>
    </source>
</evidence>
<organism evidence="7 8">
    <name type="scientific">Drosophila albomicans</name>
    <name type="common">Fruit fly</name>
    <dbReference type="NCBI Taxonomy" id="7291"/>
    <lineage>
        <taxon>Eukaryota</taxon>
        <taxon>Metazoa</taxon>
        <taxon>Ecdysozoa</taxon>
        <taxon>Arthropoda</taxon>
        <taxon>Hexapoda</taxon>
        <taxon>Insecta</taxon>
        <taxon>Pterygota</taxon>
        <taxon>Neoptera</taxon>
        <taxon>Endopterygota</taxon>
        <taxon>Diptera</taxon>
        <taxon>Brachycera</taxon>
        <taxon>Muscomorpha</taxon>
        <taxon>Ephydroidea</taxon>
        <taxon>Drosophilidae</taxon>
        <taxon>Drosophila</taxon>
    </lineage>
</organism>
<dbReference type="RefSeq" id="XP_034118803.1">
    <property type="nucleotide sequence ID" value="XM_034262912.2"/>
</dbReference>
<keyword evidence="4" id="KW-0539">Nucleus</keyword>
<name>A0A6P8XZ03_DROAB</name>
<dbReference type="InterPro" id="IPR014744">
    <property type="entry name" value="Nuc_rcpt_coact_CREBbp"/>
</dbReference>
<feature type="region of interest" description="Disordered" evidence="5">
    <location>
        <begin position="49"/>
        <end position="72"/>
    </location>
</feature>
<keyword evidence="3" id="KW-0804">Transcription</keyword>
<dbReference type="GO" id="GO:0004402">
    <property type="term" value="F:histone acetyltransferase activity"/>
    <property type="evidence" value="ECO:0007669"/>
    <property type="project" value="InterPro"/>
</dbReference>
<feature type="compositionally biased region" description="Polar residues" evidence="5">
    <location>
        <begin position="55"/>
        <end position="65"/>
    </location>
</feature>
<feature type="domain" description="Nuclear receptor coactivator CREB-bp-like interlocking" evidence="6">
    <location>
        <begin position="8"/>
        <end position="49"/>
    </location>
</feature>
<dbReference type="GO" id="GO:0003713">
    <property type="term" value="F:transcription coactivator activity"/>
    <property type="evidence" value="ECO:0007669"/>
    <property type="project" value="InterPro"/>
</dbReference>
<keyword evidence="7" id="KW-1185">Reference proteome</keyword>
<dbReference type="Pfam" id="PF09030">
    <property type="entry name" value="Creb_binding"/>
    <property type="match status" value="1"/>
</dbReference>
<keyword evidence="1" id="KW-0677">Repeat</keyword>
<evidence type="ECO:0000256" key="5">
    <source>
        <dbReference type="SAM" id="MobiDB-lite"/>
    </source>
</evidence>
<dbReference type="GO" id="GO:0005634">
    <property type="term" value="C:nucleus"/>
    <property type="evidence" value="ECO:0007669"/>
    <property type="project" value="InterPro"/>
</dbReference>
<proteinExistence type="predicted"/>
<evidence type="ECO:0000256" key="2">
    <source>
        <dbReference type="ARBA" id="ARBA00023015"/>
    </source>
</evidence>
<accession>A0A6P8XZ03</accession>
<dbReference type="GeneID" id="117577914"/>
<dbReference type="InterPro" id="IPR037073">
    <property type="entry name" value="Nuc_rcpt_coact_CREBbp_sf"/>
</dbReference>
<evidence type="ECO:0000256" key="4">
    <source>
        <dbReference type="ARBA" id="ARBA00023242"/>
    </source>
</evidence>
<dbReference type="GO" id="GO:0000123">
    <property type="term" value="C:histone acetyltransferase complex"/>
    <property type="evidence" value="ECO:0007669"/>
    <property type="project" value="InterPro"/>
</dbReference>
<dbReference type="Proteomes" id="UP000515160">
    <property type="component" value="Chromosome X"/>
</dbReference>
<dbReference type="AlphaFoldDB" id="A0A6P8XZ03"/>
<dbReference type="InterPro" id="IPR009110">
    <property type="entry name" value="Nuc_rcpt_coact"/>
</dbReference>
<evidence type="ECO:0000313" key="7">
    <source>
        <dbReference type="Proteomes" id="UP000515160"/>
    </source>
</evidence>
<gene>
    <name evidence="8" type="primary">LOC117577914</name>
</gene>
<protein>
    <submittedName>
        <fullName evidence="8">Uncharacterized protein LOC117577914</fullName>
    </submittedName>
</protein>
<sequence length="146" mass="16390">MSQEQMASLAQIVQGIKNNPSSETSQQMLRILKQNPQIMAAIIKRRQQREMSAANGGSIQFGNSCQQQQQEVMTQQPIMVNAPPAKTLAEIMQKIKDTPVDENSQRMLHILKQNPPQREINAPAGEADDGALQDLQQMMEDMMMNK</sequence>
<reference evidence="8" key="1">
    <citation type="submission" date="2025-08" db="UniProtKB">
        <authorList>
            <consortium name="RefSeq"/>
        </authorList>
    </citation>
    <scope>IDENTIFICATION</scope>
    <source>
        <strain evidence="8">15112-1751.03</strain>
        <tissue evidence="8">Whole Adult</tissue>
    </source>
</reference>
<evidence type="ECO:0000259" key="6">
    <source>
        <dbReference type="Pfam" id="PF09030"/>
    </source>
</evidence>
<keyword evidence="2" id="KW-0805">Transcription regulation</keyword>